<dbReference type="PANTHER" id="PTHR35762">
    <property type="entry name" value="TRANSMEMBRANE PROTEIN"/>
    <property type="match status" value="1"/>
</dbReference>
<gene>
    <name evidence="2" type="ORF">JRO89_XS01G0398200</name>
</gene>
<keyword evidence="1" id="KW-0812">Transmembrane</keyword>
<dbReference type="PROSITE" id="PS51257">
    <property type="entry name" value="PROKAR_LIPOPROTEIN"/>
    <property type="match status" value="1"/>
</dbReference>
<organism evidence="2 3">
    <name type="scientific">Xanthoceras sorbifolium</name>
    <dbReference type="NCBI Taxonomy" id="99658"/>
    <lineage>
        <taxon>Eukaryota</taxon>
        <taxon>Viridiplantae</taxon>
        <taxon>Streptophyta</taxon>
        <taxon>Embryophyta</taxon>
        <taxon>Tracheophyta</taxon>
        <taxon>Spermatophyta</taxon>
        <taxon>Magnoliopsida</taxon>
        <taxon>eudicotyledons</taxon>
        <taxon>Gunneridae</taxon>
        <taxon>Pentapetalae</taxon>
        <taxon>rosids</taxon>
        <taxon>malvids</taxon>
        <taxon>Sapindales</taxon>
        <taxon>Sapindaceae</taxon>
        <taxon>Xanthoceroideae</taxon>
        <taxon>Xanthoceras</taxon>
    </lineage>
</organism>
<evidence type="ECO:0008006" key="4">
    <source>
        <dbReference type="Google" id="ProtNLM"/>
    </source>
</evidence>
<protein>
    <recommendedName>
        <fullName evidence="4">DUF4408 domain-containing protein</fullName>
    </recommendedName>
</protein>
<feature type="transmembrane region" description="Helical" evidence="1">
    <location>
        <begin position="12"/>
        <end position="35"/>
    </location>
</feature>
<keyword evidence="3" id="KW-1185">Reference proteome</keyword>
<accession>A0ABQ8IPF4</accession>
<keyword evidence="1" id="KW-1133">Transmembrane helix</keyword>
<name>A0ABQ8IPF4_9ROSI</name>
<sequence length="175" mass="20304">MKKYYSQKQQRVLENFFIYTLTALASCLICSIPFWFPSMKAFLFVSLSKVGSVLLTPKVLFIVGSLIVGVLLFGESKLFSPDCSPASDVYYDEYISRTRTLQNSSIFEDRKKESEVEKFCKDGEEDQKKVDIKRCVKEKVELEKERPADQELSKRADDFIARVNRKRRLEVEVSK</sequence>
<feature type="transmembrane region" description="Helical" evidence="1">
    <location>
        <begin position="55"/>
        <end position="74"/>
    </location>
</feature>
<dbReference type="EMBL" id="JAFEMO010000001">
    <property type="protein sequence ID" value="KAH7578556.1"/>
    <property type="molecule type" value="Genomic_DNA"/>
</dbReference>
<reference evidence="2 3" key="1">
    <citation type="submission" date="2021-02" db="EMBL/GenBank/DDBJ databases">
        <title>Plant Genome Project.</title>
        <authorList>
            <person name="Zhang R.-G."/>
        </authorList>
    </citation>
    <scope>NUCLEOTIDE SEQUENCE [LARGE SCALE GENOMIC DNA]</scope>
    <source>
        <tissue evidence="2">Leaves</tissue>
    </source>
</reference>
<evidence type="ECO:0000313" key="2">
    <source>
        <dbReference type="EMBL" id="KAH7578556.1"/>
    </source>
</evidence>
<keyword evidence="1" id="KW-0472">Membrane</keyword>
<comment type="caution">
    <text evidence="2">The sequence shown here is derived from an EMBL/GenBank/DDBJ whole genome shotgun (WGS) entry which is preliminary data.</text>
</comment>
<dbReference type="PANTHER" id="PTHR35762:SF2">
    <property type="entry name" value="TRANSMEMBRANE PROTEIN"/>
    <property type="match status" value="1"/>
</dbReference>
<dbReference type="Proteomes" id="UP000827721">
    <property type="component" value="Unassembled WGS sequence"/>
</dbReference>
<proteinExistence type="predicted"/>
<evidence type="ECO:0000313" key="3">
    <source>
        <dbReference type="Proteomes" id="UP000827721"/>
    </source>
</evidence>
<evidence type="ECO:0000256" key="1">
    <source>
        <dbReference type="SAM" id="Phobius"/>
    </source>
</evidence>